<dbReference type="Proteomes" id="UP001148838">
    <property type="component" value="Unassembled WGS sequence"/>
</dbReference>
<accession>A0ABQ8S8D0</accession>
<feature type="compositionally biased region" description="Polar residues" evidence="1">
    <location>
        <begin position="186"/>
        <end position="200"/>
    </location>
</feature>
<sequence length="218" mass="24433">METNDYEMLTLVIAKFSGKQAVTSPEEETGVTRTGIQQAQQNKTSVQANGNSGHQMGAIPKRVKELRSKSRLTTSRVPNAKYVIRKVQDNREGLELNWLHQLLVYADDVNMLEENPQTIRKNMEILLEASKAIGLEVNPEKTNGGNLGKPNQVIKSKGVIKSKVLMPRTRHRPSGFSPTAVENLRRNQTPKGDPTQARTQLRISSPASLPTELHRWLY</sequence>
<protein>
    <recommendedName>
        <fullName evidence="4">Reverse transcriptase domain-containing protein</fullName>
    </recommendedName>
</protein>
<dbReference type="EMBL" id="JAJSOF020000033">
    <property type="protein sequence ID" value="KAJ4430193.1"/>
    <property type="molecule type" value="Genomic_DNA"/>
</dbReference>
<evidence type="ECO:0008006" key="4">
    <source>
        <dbReference type="Google" id="ProtNLM"/>
    </source>
</evidence>
<organism evidence="2 3">
    <name type="scientific">Periplaneta americana</name>
    <name type="common">American cockroach</name>
    <name type="synonym">Blatta americana</name>
    <dbReference type="NCBI Taxonomy" id="6978"/>
    <lineage>
        <taxon>Eukaryota</taxon>
        <taxon>Metazoa</taxon>
        <taxon>Ecdysozoa</taxon>
        <taxon>Arthropoda</taxon>
        <taxon>Hexapoda</taxon>
        <taxon>Insecta</taxon>
        <taxon>Pterygota</taxon>
        <taxon>Neoptera</taxon>
        <taxon>Polyneoptera</taxon>
        <taxon>Dictyoptera</taxon>
        <taxon>Blattodea</taxon>
        <taxon>Blattoidea</taxon>
        <taxon>Blattidae</taxon>
        <taxon>Blattinae</taxon>
        <taxon>Periplaneta</taxon>
    </lineage>
</organism>
<evidence type="ECO:0000313" key="2">
    <source>
        <dbReference type="EMBL" id="KAJ4430193.1"/>
    </source>
</evidence>
<comment type="caution">
    <text evidence="2">The sequence shown here is derived from an EMBL/GenBank/DDBJ whole genome shotgun (WGS) entry which is preliminary data.</text>
</comment>
<keyword evidence="3" id="KW-1185">Reference proteome</keyword>
<feature type="region of interest" description="Disordered" evidence="1">
    <location>
        <begin position="169"/>
        <end position="200"/>
    </location>
</feature>
<reference evidence="2 3" key="1">
    <citation type="journal article" date="2022" name="Allergy">
        <title>Genome assembly and annotation of Periplaneta americana reveal a comprehensive cockroach allergen profile.</title>
        <authorList>
            <person name="Wang L."/>
            <person name="Xiong Q."/>
            <person name="Saelim N."/>
            <person name="Wang L."/>
            <person name="Nong W."/>
            <person name="Wan A.T."/>
            <person name="Shi M."/>
            <person name="Liu X."/>
            <person name="Cao Q."/>
            <person name="Hui J.H.L."/>
            <person name="Sookrung N."/>
            <person name="Leung T.F."/>
            <person name="Tungtrongchitr A."/>
            <person name="Tsui S.K.W."/>
        </authorList>
    </citation>
    <scope>NUCLEOTIDE SEQUENCE [LARGE SCALE GENOMIC DNA]</scope>
    <source>
        <strain evidence="2">PWHHKU_190912</strain>
    </source>
</reference>
<evidence type="ECO:0000313" key="3">
    <source>
        <dbReference type="Proteomes" id="UP001148838"/>
    </source>
</evidence>
<gene>
    <name evidence="2" type="ORF">ANN_22403</name>
</gene>
<evidence type="ECO:0000256" key="1">
    <source>
        <dbReference type="SAM" id="MobiDB-lite"/>
    </source>
</evidence>
<name>A0ABQ8S8D0_PERAM</name>
<proteinExistence type="predicted"/>